<accession>A0A5P9P1E2</accession>
<evidence type="ECO:0000313" key="4">
    <source>
        <dbReference type="Proteomes" id="UP000326170"/>
    </source>
</evidence>
<sequence>MHRRQYLMRAGVSAGAVTTLAGCLGDLTDSDDDTGSEVADRAGERALDRATGKLNEAALALRVDDSIDDPESIDFDPAVPTDLIDDARDHLETAAAELDDDRQADVEDLRTYADVLEGLVVVTDTVTDETLSDAVDTISAAIDEDGDLENATDTLETRTATLEDAQTRHDEVVADFETLEEDRFEDLARIDYADLEDGISTLENVVDSLSTLGDGFEAMLAGYEALEQGQTAVDDENYEQAQTTFADAKAAFEAATTTFEGDENPPSGLVSYFETASCQSDHLETVAAAFEDGAAAADAGDPITAEQRQQDGKRALEAARDCSQ</sequence>
<organism evidence="3 4">
    <name type="scientific">Natronorubrum aibiense</name>
    <dbReference type="NCBI Taxonomy" id="348826"/>
    <lineage>
        <taxon>Archaea</taxon>
        <taxon>Methanobacteriati</taxon>
        <taxon>Methanobacteriota</taxon>
        <taxon>Stenosarchaea group</taxon>
        <taxon>Halobacteria</taxon>
        <taxon>Halobacteriales</taxon>
        <taxon>Natrialbaceae</taxon>
        <taxon>Natronorubrum</taxon>
    </lineage>
</organism>
<dbReference type="AlphaFoldDB" id="A0A5P9P1E2"/>
<dbReference type="OrthoDB" id="170488at2157"/>
<feature type="compositionally biased region" description="Basic and acidic residues" evidence="2">
    <location>
        <begin position="308"/>
        <end position="324"/>
    </location>
</feature>
<evidence type="ECO:0000256" key="1">
    <source>
        <dbReference type="SAM" id="Coils"/>
    </source>
</evidence>
<dbReference type="PROSITE" id="PS51257">
    <property type="entry name" value="PROKAR_LIPOPROTEIN"/>
    <property type="match status" value="1"/>
</dbReference>
<dbReference type="RefSeq" id="WP_152939556.1">
    <property type="nucleotide sequence ID" value="NZ_CP045488.1"/>
</dbReference>
<reference evidence="3 4" key="1">
    <citation type="journal article" date="2007" name="Int. J. Syst. Evol. Microbiol.">
        <title>Natronorubrum sulfidifaciens sp. nov., an extremely haloalkaliphilic archaeon isolated from Aiding salt lake in Xin-Jiang, China.</title>
        <authorList>
            <person name="Cui H.L."/>
            <person name="Tohty D."/>
            <person name="Liu H.C."/>
            <person name="Liu S.J."/>
            <person name="Oren A."/>
            <person name="Zhou P.J."/>
        </authorList>
    </citation>
    <scope>NUCLEOTIDE SEQUENCE [LARGE SCALE GENOMIC DNA]</scope>
    <source>
        <strain evidence="3 4">7-3</strain>
    </source>
</reference>
<proteinExistence type="predicted"/>
<dbReference type="GeneID" id="42300406"/>
<protein>
    <submittedName>
        <fullName evidence="3">Uncharacterized protein</fullName>
    </submittedName>
</protein>
<evidence type="ECO:0000256" key="2">
    <source>
        <dbReference type="SAM" id="MobiDB-lite"/>
    </source>
</evidence>
<keyword evidence="4" id="KW-1185">Reference proteome</keyword>
<keyword evidence="1" id="KW-0175">Coiled coil</keyword>
<dbReference type="KEGG" id="nas:GCU68_05125"/>
<feature type="region of interest" description="Disordered" evidence="2">
    <location>
        <begin position="298"/>
        <end position="324"/>
    </location>
</feature>
<name>A0A5P9P1E2_9EURY</name>
<feature type="coiled-coil region" evidence="1">
    <location>
        <begin position="148"/>
        <end position="182"/>
    </location>
</feature>
<gene>
    <name evidence="3" type="ORF">GCU68_05125</name>
</gene>
<dbReference type="EMBL" id="CP045488">
    <property type="protein sequence ID" value="QFU81954.1"/>
    <property type="molecule type" value="Genomic_DNA"/>
</dbReference>
<evidence type="ECO:0000313" key="3">
    <source>
        <dbReference type="EMBL" id="QFU81954.1"/>
    </source>
</evidence>
<dbReference type="Proteomes" id="UP000326170">
    <property type="component" value="Chromosome"/>
</dbReference>